<dbReference type="SUPFAM" id="SSF53300">
    <property type="entry name" value="vWA-like"/>
    <property type="match status" value="1"/>
</dbReference>
<comment type="caution">
    <text evidence="2">The sequence shown here is derived from an EMBL/GenBank/DDBJ whole genome shotgun (WGS) entry which is preliminary data.</text>
</comment>
<organism evidence="2 3">
    <name type="scientific">Algoriphagus oliviformis</name>
    <dbReference type="NCBI Taxonomy" id="2811231"/>
    <lineage>
        <taxon>Bacteria</taxon>
        <taxon>Pseudomonadati</taxon>
        <taxon>Bacteroidota</taxon>
        <taxon>Cytophagia</taxon>
        <taxon>Cytophagales</taxon>
        <taxon>Cyclobacteriaceae</taxon>
        <taxon>Algoriphagus</taxon>
    </lineage>
</organism>
<dbReference type="RefSeq" id="WP_206577340.1">
    <property type="nucleotide sequence ID" value="NZ_JAFKCT010000002.1"/>
</dbReference>
<dbReference type="Proteomes" id="UP000664317">
    <property type="component" value="Unassembled WGS sequence"/>
</dbReference>
<evidence type="ECO:0000259" key="1">
    <source>
        <dbReference type="PROSITE" id="PS50234"/>
    </source>
</evidence>
<dbReference type="PROSITE" id="PS50234">
    <property type="entry name" value="VWFA"/>
    <property type="match status" value="1"/>
</dbReference>
<protein>
    <submittedName>
        <fullName evidence="2">VWA domain-containing protein</fullName>
    </submittedName>
</protein>
<reference evidence="2 3" key="1">
    <citation type="submission" date="2021-03" db="EMBL/GenBank/DDBJ databases">
        <title>novel species isolated from a fishpond in China.</title>
        <authorList>
            <person name="Lu H."/>
            <person name="Cai Z."/>
        </authorList>
    </citation>
    <scope>NUCLEOTIDE SEQUENCE [LARGE SCALE GENOMIC DNA]</scope>
    <source>
        <strain evidence="2 3">H41</strain>
    </source>
</reference>
<dbReference type="EMBL" id="JAFKCT010000002">
    <property type="protein sequence ID" value="MBN7810557.1"/>
    <property type="molecule type" value="Genomic_DNA"/>
</dbReference>
<dbReference type="CDD" id="cd00198">
    <property type="entry name" value="vWFA"/>
    <property type="match status" value="1"/>
</dbReference>
<evidence type="ECO:0000313" key="3">
    <source>
        <dbReference type="Proteomes" id="UP000664317"/>
    </source>
</evidence>
<gene>
    <name evidence="2" type="ORF">J0A68_06295</name>
</gene>
<accession>A0ABS3C0W0</accession>
<dbReference type="InterPro" id="IPR002035">
    <property type="entry name" value="VWF_A"/>
</dbReference>
<dbReference type="PROSITE" id="PS51257">
    <property type="entry name" value="PROKAR_LIPOPROTEIN"/>
    <property type="match status" value="1"/>
</dbReference>
<dbReference type="InterPro" id="IPR036465">
    <property type="entry name" value="vWFA_dom_sf"/>
</dbReference>
<feature type="domain" description="VWFA" evidence="1">
    <location>
        <begin position="129"/>
        <end position="318"/>
    </location>
</feature>
<sequence>MKAKNLSILFLAVALYGCDCFLGFIGQECDDCADCPNYDAILYADFTNNGNTQALILNETKTDGPIQIENQVTLNPVGSRYNFVFSGVTFLEGENVFEVNKIVSEKFEENRWQVDSENFLDYEPSKSLSLVLVLDVSSSLGDNLDDVKNSARQVLNQIFKNNPNAKVAIVKFSRGNLAHALSSNEFELSQFIAQQQTYSDSKLGGGSYQLENKNETALYEAMLKGIEILNNSNSRGQGLITFTDGANNFQFDPNNDDRQVVINALKQSSIRSYTVGFIGNADEVNSQALNDLSIGGKFSKPASITELNLVFTSFSNSVGAVYDLIYDTNNGPFNGSKPYRFLIDLDHVN</sequence>
<dbReference type="Pfam" id="PF00092">
    <property type="entry name" value="VWA"/>
    <property type="match status" value="1"/>
</dbReference>
<evidence type="ECO:0000313" key="2">
    <source>
        <dbReference type="EMBL" id="MBN7810557.1"/>
    </source>
</evidence>
<proteinExistence type="predicted"/>
<dbReference type="Gene3D" id="3.40.50.410">
    <property type="entry name" value="von Willebrand factor, type A domain"/>
    <property type="match status" value="1"/>
</dbReference>
<name>A0ABS3C0W0_9BACT</name>
<dbReference type="SMART" id="SM00327">
    <property type="entry name" value="VWA"/>
    <property type="match status" value="1"/>
</dbReference>
<keyword evidence="3" id="KW-1185">Reference proteome</keyword>